<evidence type="ECO:0000256" key="3">
    <source>
        <dbReference type="ARBA" id="ARBA00022804"/>
    </source>
</evidence>
<keyword evidence="5" id="KW-1160">Virus entry into host cell</keyword>
<evidence type="ECO:0000256" key="2">
    <source>
        <dbReference type="ARBA" id="ARBA00022581"/>
    </source>
</evidence>
<sequence length="220" mass="22749">MAVDMTKLTDGNGLLYGLKGLKAQIVALLGNKVDKVSGKGLSTNDYTTADKKKLDGIAAGANNYTLPTASGTTLGGVKTTSTVTSTSGYTPVPIIAGVPYYKDTNTTYNPATKSTNGLMSAADKTKLDAFGAAGTYATQIYVGQQIAAAGHITKTIVTSLPAVADAKNNVIYMVKKASGTSGNLYDEYMLIDGALEKVGDTETKISTLSNADVEEILGQI</sequence>
<name>A0A8S5RTE9_9CAUD</name>
<evidence type="ECO:0000313" key="6">
    <source>
        <dbReference type="EMBL" id="DAE92802.1"/>
    </source>
</evidence>
<dbReference type="GO" id="GO:0044423">
    <property type="term" value="C:virion component"/>
    <property type="evidence" value="ECO:0007669"/>
    <property type="project" value="UniProtKB-KW"/>
</dbReference>
<keyword evidence="4" id="KW-0946">Virion</keyword>
<proteinExistence type="predicted"/>
<keyword evidence="2" id="KW-0945">Host-virus interaction</keyword>
<comment type="subcellular location">
    <subcellularLocation>
        <location evidence="1">Virion</location>
    </subcellularLocation>
</comment>
<reference evidence="6" key="1">
    <citation type="journal article" date="2021" name="Proc. Natl. Acad. Sci. U.S.A.">
        <title>A Catalog of Tens of Thousands of Viruses from Human Metagenomes Reveals Hidden Associations with Chronic Diseases.</title>
        <authorList>
            <person name="Tisza M.J."/>
            <person name="Buck C.B."/>
        </authorList>
    </citation>
    <scope>NUCLEOTIDE SEQUENCE</scope>
    <source>
        <strain evidence="6">Cttzo28</strain>
    </source>
</reference>
<keyword evidence="3" id="KW-1161">Viral attachment to host cell</keyword>
<dbReference type="EMBL" id="BK055796">
    <property type="protein sequence ID" value="DAE92802.1"/>
    <property type="molecule type" value="Genomic_DNA"/>
</dbReference>
<evidence type="ECO:0000256" key="1">
    <source>
        <dbReference type="ARBA" id="ARBA00004328"/>
    </source>
</evidence>
<dbReference type="GO" id="GO:0046718">
    <property type="term" value="P:symbiont entry into host cell"/>
    <property type="evidence" value="ECO:0007669"/>
    <property type="project" value="UniProtKB-KW"/>
</dbReference>
<evidence type="ECO:0000256" key="5">
    <source>
        <dbReference type="ARBA" id="ARBA00023296"/>
    </source>
</evidence>
<dbReference type="GO" id="GO:0019062">
    <property type="term" value="P:virion attachment to host cell"/>
    <property type="evidence" value="ECO:0007669"/>
    <property type="project" value="UniProtKB-KW"/>
</dbReference>
<dbReference type="Pfam" id="PF11133">
    <property type="entry name" value="Phage_head_fibr"/>
    <property type="match status" value="1"/>
</dbReference>
<protein>
    <submittedName>
        <fullName evidence="6">Head fiber protein</fullName>
    </submittedName>
</protein>
<dbReference type="InterPro" id="IPR022741">
    <property type="entry name" value="Phage_B103_Gp8"/>
</dbReference>
<organism evidence="6">
    <name type="scientific">Ackermannviridae sp</name>
    <dbReference type="NCBI Taxonomy" id="2831612"/>
    <lineage>
        <taxon>Viruses</taxon>
        <taxon>Duplodnaviria</taxon>
        <taxon>Heunggongvirae</taxon>
        <taxon>Uroviricota</taxon>
        <taxon>Caudoviricetes</taxon>
        <taxon>Pantevenvirales</taxon>
        <taxon>Ackermannviridae</taxon>
    </lineage>
</organism>
<evidence type="ECO:0000256" key="4">
    <source>
        <dbReference type="ARBA" id="ARBA00022844"/>
    </source>
</evidence>
<accession>A0A8S5RTE9</accession>